<dbReference type="Proteomes" id="UP000199645">
    <property type="component" value="Unassembled WGS sequence"/>
</dbReference>
<dbReference type="AlphaFoldDB" id="A0A1I1ZUU6"/>
<evidence type="ECO:0000256" key="1">
    <source>
        <dbReference type="SAM" id="Phobius"/>
    </source>
</evidence>
<organism evidence="2 3">
    <name type="scientific">Actinoplanes philippinensis</name>
    <dbReference type="NCBI Taxonomy" id="35752"/>
    <lineage>
        <taxon>Bacteria</taxon>
        <taxon>Bacillati</taxon>
        <taxon>Actinomycetota</taxon>
        <taxon>Actinomycetes</taxon>
        <taxon>Micromonosporales</taxon>
        <taxon>Micromonosporaceae</taxon>
        <taxon>Actinoplanes</taxon>
    </lineage>
</organism>
<dbReference type="OrthoDB" id="4698148at2"/>
<dbReference type="EMBL" id="FONV01000001">
    <property type="protein sequence ID" value="SFE35337.1"/>
    <property type="molecule type" value="Genomic_DNA"/>
</dbReference>
<keyword evidence="1" id="KW-0812">Transmembrane</keyword>
<evidence type="ECO:0000313" key="2">
    <source>
        <dbReference type="EMBL" id="SFE35337.1"/>
    </source>
</evidence>
<proteinExistence type="predicted"/>
<feature type="transmembrane region" description="Helical" evidence="1">
    <location>
        <begin position="42"/>
        <end position="65"/>
    </location>
</feature>
<feature type="transmembrane region" description="Helical" evidence="1">
    <location>
        <begin position="175"/>
        <end position="196"/>
    </location>
</feature>
<gene>
    <name evidence="2" type="ORF">SAMN05421541_101306</name>
</gene>
<protein>
    <submittedName>
        <fullName evidence="2">Uncharacterized membrane protein</fullName>
    </submittedName>
</protein>
<name>A0A1I1ZUU6_9ACTN</name>
<feature type="transmembrane region" description="Helical" evidence="1">
    <location>
        <begin position="77"/>
        <end position="98"/>
    </location>
</feature>
<dbReference type="InterPro" id="IPR018750">
    <property type="entry name" value="DUF2306_membrane"/>
</dbReference>
<sequence>MKRFLWVLLTVSALGITAYFVPPYLVGGTTVPGLDRSIPGYYTSLVIHALPAGTALAIGPFQFVTRLRTRFPRAHRIAGRVYLIAVVVASLAATWSAAVTRSGFALQVAFFALIAAWLYTAAQAYRTIRRRDVKAHRVWMIRNYTLTFAAVTLRIYQLILLQVWPLMPDLEYAEIYTSSAWLSLAGNIAVAEYFIVHRVLAPRTRRPATV</sequence>
<keyword evidence="3" id="KW-1185">Reference proteome</keyword>
<accession>A0A1I1ZUU6</accession>
<feature type="transmembrane region" description="Helical" evidence="1">
    <location>
        <begin position="104"/>
        <end position="122"/>
    </location>
</feature>
<keyword evidence="1" id="KW-1133">Transmembrane helix</keyword>
<reference evidence="2 3" key="1">
    <citation type="submission" date="2016-10" db="EMBL/GenBank/DDBJ databases">
        <authorList>
            <person name="de Groot N.N."/>
        </authorList>
    </citation>
    <scope>NUCLEOTIDE SEQUENCE [LARGE SCALE GENOMIC DNA]</scope>
    <source>
        <strain evidence="2 3">DSM 43019</strain>
    </source>
</reference>
<evidence type="ECO:0000313" key="3">
    <source>
        <dbReference type="Proteomes" id="UP000199645"/>
    </source>
</evidence>
<keyword evidence="1" id="KW-0472">Membrane</keyword>
<dbReference type="RefSeq" id="WP_093609128.1">
    <property type="nucleotide sequence ID" value="NZ_BOMT01000012.1"/>
</dbReference>
<feature type="transmembrane region" description="Helical" evidence="1">
    <location>
        <begin position="143"/>
        <end position="163"/>
    </location>
</feature>
<dbReference type="STRING" id="35752.SAMN05421541_101306"/>
<dbReference type="Pfam" id="PF10067">
    <property type="entry name" value="DUF2306"/>
    <property type="match status" value="1"/>
</dbReference>